<feature type="compositionally biased region" description="Low complexity" evidence="1">
    <location>
        <begin position="177"/>
        <end position="186"/>
    </location>
</feature>
<protein>
    <submittedName>
        <fullName evidence="3">Uncharacterized protein</fullName>
    </submittedName>
</protein>
<sequence length="409" mass="42371">MSEHSETGHLDQADGAAPRRSRRAIRQAERQAEREALLTGQQPLLTRRELKRLREEAEALRAAVAAGEITLEQAKALQDPLADQPNVDVPSLSATGTHAAVPAEHQAPESAASPEPVAAEAAWTTSGPDTAEKEALAEVPTGVLPAADRPDAVPTAASPAVAEPASVPERRSVLDRAAQPAQAPAAVSYGYGATTATPAPAPATSSAPDAAAQPAPTPFSPAEPAAQETASAAAEQAATPSSPEPAAPTTPTRRPIVRIPASVQGVRTVDSSTGELSAVQVMGEGQTIETPQWKALRQDDASPSHTQDAQAPAAAPSHHSHRAADGAQHAWAHAPEPDWAEVPSAREAEDQGRQGFPLTHHLLIALLVLVVVLVVGTLLWFYLGRNTGTSAAPGLENLPSLEQLKLLLS</sequence>
<evidence type="ECO:0000313" key="3">
    <source>
        <dbReference type="EMBL" id="PKY99692.1"/>
    </source>
</evidence>
<feature type="compositionally biased region" description="Low complexity" evidence="1">
    <location>
        <begin position="325"/>
        <end position="334"/>
    </location>
</feature>
<feature type="compositionally biased region" description="Low complexity" evidence="1">
    <location>
        <begin position="193"/>
        <end position="214"/>
    </location>
</feature>
<feature type="compositionally biased region" description="Low complexity" evidence="1">
    <location>
        <begin position="307"/>
        <end position="317"/>
    </location>
</feature>
<dbReference type="RefSeq" id="WP_101637841.1">
    <property type="nucleotide sequence ID" value="NZ_JAWEAQ010000007.1"/>
</dbReference>
<keyword evidence="2" id="KW-0812">Transmembrane</keyword>
<feature type="compositionally biased region" description="Low complexity" evidence="1">
    <location>
        <begin position="152"/>
        <end position="167"/>
    </location>
</feature>
<dbReference type="AlphaFoldDB" id="A0A2I1KVP0"/>
<keyword evidence="2" id="KW-0472">Membrane</keyword>
<dbReference type="Proteomes" id="UP000234778">
    <property type="component" value="Unassembled WGS sequence"/>
</dbReference>
<dbReference type="EMBL" id="PKHA01000001">
    <property type="protein sequence ID" value="PKY99692.1"/>
    <property type="molecule type" value="Genomic_DNA"/>
</dbReference>
<reference evidence="3 4" key="1">
    <citation type="submission" date="2017-12" db="EMBL/GenBank/DDBJ databases">
        <title>Phylogenetic diversity of female urinary microbiome.</title>
        <authorList>
            <person name="Thomas-White K."/>
            <person name="Wolfe A.J."/>
        </authorList>
    </citation>
    <scope>NUCLEOTIDE SEQUENCE [LARGE SCALE GENOMIC DNA]</scope>
    <source>
        <strain evidence="3 4">UMB0319</strain>
    </source>
</reference>
<feature type="region of interest" description="Disordered" evidence="1">
    <location>
        <begin position="1"/>
        <end position="43"/>
    </location>
</feature>
<feature type="compositionally biased region" description="Low complexity" evidence="1">
    <location>
        <begin position="222"/>
        <end position="241"/>
    </location>
</feature>
<name>A0A2I1KVP0_9ACTO</name>
<feature type="compositionally biased region" description="Basic and acidic residues" evidence="1">
    <location>
        <begin position="26"/>
        <end position="36"/>
    </location>
</feature>
<feature type="compositionally biased region" description="Low complexity" evidence="1">
    <location>
        <begin position="102"/>
        <end position="122"/>
    </location>
</feature>
<accession>A0A2I1KVP0</accession>
<evidence type="ECO:0000256" key="2">
    <source>
        <dbReference type="SAM" id="Phobius"/>
    </source>
</evidence>
<feature type="region of interest" description="Disordered" evidence="1">
    <location>
        <begin position="296"/>
        <end position="334"/>
    </location>
</feature>
<feature type="transmembrane region" description="Helical" evidence="2">
    <location>
        <begin position="362"/>
        <end position="383"/>
    </location>
</feature>
<evidence type="ECO:0000256" key="1">
    <source>
        <dbReference type="SAM" id="MobiDB-lite"/>
    </source>
</evidence>
<gene>
    <name evidence="3" type="ORF">CYJ26_02085</name>
</gene>
<feature type="region of interest" description="Disordered" evidence="1">
    <location>
        <begin position="81"/>
        <end position="271"/>
    </location>
</feature>
<evidence type="ECO:0000313" key="4">
    <source>
        <dbReference type="Proteomes" id="UP000234778"/>
    </source>
</evidence>
<organism evidence="3 4">
    <name type="scientific">Actinomyces urogenitalis</name>
    <dbReference type="NCBI Taxonomy" id="103621"/>
    <lineage>
        <taxon>Bacteria</taxon>
        <taxon>Bacillati</taxon>
        <taxon>Actinomycetota</taxon>
        <taxon>Actinomycetes</taxon>
        <taxon>Actinomycetales</taxon>
        <taxon>Actinomycetaceae</taxon>
        <taxon>Actinomyces</taxon>
    </lineage>
</organism>
<comment type="caution">
    <text evidence="3">The sequence shown here is derived from an EMBL/GenBank/DDBJ whole genome shotgun (WGS) entry which is preliminary data.</text>
</comment>
<feature type="compositionally biased region" description="Basic and acidic residues" evidence="1">
    <location>
        <begin position="1"/>
        <end position="12"/>
    </location>
</feature>
<proteinExistence type="predicted"/>
<dbReference type="GeneID" id="81707735"/>
<keyword evidence="2" id="KW-1133">Transmembrane helix</keyword>